<keyword evidence="4" id="KW-1133">Transmembrane helix</keyword>
<comment type="caution">
    <text evidence="9">Lacks conserved residue(s) required for the propagation of feature annotation.</text>
</comment>
<evidence type="ECO:0000256" key="4">
    <source>
        <dbReference type="ARBA" id="ARBA00022989"/>
    </source>
</evidence>
<comment type="subcellular location">
    <subcellularLocation>
        <location evidence="1">Membrane</location>
        <topology evidence="1">Single-pass membrane protein</topology>
    </subcellularLocation>
</comment>
<keyword evidence="7" id="KW-0675">Receptor</keyword>
<dbReference type="AlphaFoldDB" id="A0A665VSM5"/>
<keyword evidence="6" id="KW-1015">Disulfide bond</keyword>
<evidence type="ECO:0000256" key="3">
    <source>
        <dbReference type="ARBA" id="ARBA00022729"/>
    </source>
</evidence>
<reference evidence="12" key="3">
    <citation type="submission" date="2025-09" db="UniProtKB">
        <authorList>
            <consortium name="Ensembl"/>
        </authorList>
    </citation>
    <scope>IDENTIFICATION</scope>
</reference>
<dbReference type="Pfam" id="PF00193">
    <property type="entry name" value="Xlink"/>
    <property type="match status" value="1"/>
</dbReference>
<keyword evidence="13" id="KW-1185">Reference proteome</keyword>
<evidence type="ECO:0000256" key="1">
    <source>
        <dbReference type="ARBA" id="ARBA00004167"/>
    </source>
</evidence>
<keyword evidence="5" id="KW-0472">Membrane</keyword>
<feature type="domain" description="Link" evidence="11">
    <location>
        <begin position="30"/>
        <end position="76"/>
    </location>
</feature>
<dbReference type="SUPFAM" id="SSF56436">
    <property type="entry name" value="C-type lectin-like"/>
    <property type="match status" value="1"/>
</dbReference>
<dbReference type="GO" id="GO:0007155">
    <property type="term" value="P:cell adhesion"/>
    <property type="evidence" value="ECO:0007669"/>
    <property type="project" value="InterPro"/>
</dbReference>
<dbReference type="Ensembl" id="ENSENLT00000035517.1">
    <property type="protein sequence ID" value="ENSENLP00000034573.1"/>
    <property type="gene ID" value="ENSENLG00000015148.1"/>
</dbReference>
<evidence type="ECO:0000256" key="2">
    <source>
        <dbReference type="ARBA" id="ARBA00022692"/>
    </source>
</evidence>
<dbReference type="InterPro" id="IPR016186">
    <property type="entry name" value="C-type_lectin-like/link_sf"/>
</dbReference>
<dbReference type="GO" id="GO:0005540">
    <property type="term" value="F:hyaluronic acid binding"/>
    <property type="evidence" value="ECO:0007669"/>
    <property type="project" value="InterPro"/>
</dbReference>
<dbReference type="Proteomes" id="UP000472264">
    <property type="component" value="Chromosome 16"/>
</dbReference>
<dbReference type="PANTHER" id="PTHR10225">
    <property type="entry name" value="HYALURONAN RECEPTOR"/>
    <property type="match status" value="1"/>
</dbReference>
<dbReference type="OMA" id="VESTWDY"/>
<evidence type="ECO:0000256" key="9">
    <source>
        <dbReference type="PROSITE-ProRule" id="PRU00323"/>
    </source>
</evidence>
<dbReference type="InterPro" id="IPR016187">
    <property type="entry name" value="CTDL_fold"/>
</dbReference>
<keyword evidence="8" id="KW-0325">Glycoprotein</keyword>
<feature type="signal peptide" evidence="10">
    <location>
        <begin position="1"/>
        <end position="20"/>
    </location>
</feature>
<dbReference type="PROSITE" id="PS50963">
    <property type="entry name" value="LINK_2"/>
    <property type="match status" value="1"/>
</dbReference>
<dbReference type="InterPro" id="IPR043210">
    <property type="entry name" value="CD44_antigen-like"/>
</dbReference>
<keyword evidence="3 10" id="KW-0732">Signal</keyword>
<dbReference type="Gene3D" id="3.10.100.10">
    <property type="entry name" value="Mannose-Binding Protein A, subunit A"/>
    <property type="match status" value="1"/>
</dbReference>
<evidence type="ECO:0000256" key="6">
    <source>
        <dbReference type="ARBA" id="ARBA00023157"/>
    </source>
</evidence>
<sequence>MGRFWYTTMALCQCVCVCVSVAPQSPTFAGVSMFMEGGAYTLNFTAARDACLTMGVTMATKDQILQALKEGLETCK</sequence>
<evidence type="ECO:0000313" key="13">
    <source>
        <dbReference type="Proteomes" id="UP000472264"/>
    </source>
</evidence>
<organism evidence="12 13">
    <name type="scientific">Echeneis naucrates</name>
    <name type="common">Live sharksucker</name>
    <dbReference type="NCBI Taxonomy" id="173247"/>
    <lineage>
        <taxon>Eukaryota</taxon>
        <taxon>Metazoa</taxon>
        <taxon>Chordata</taxon>
        <taxon>Craniata</taxon>
        <taxon>Vertebrata</taxon>
        <taxon>Euteleostomi</taxon>
        <taxon>Actinopterygii</taxon>
        <taxon>Neopterygii</taxon>
        <taxon>Teleostei</taxon>
        <taxon>Neoteleostei</taxon>
        <taxon>Acanthomorphata</taxon>
        <taxon>Carangaria</taxon>
        <taxon>Carangiformes</taxon>
        <taxon>Echeneidae</taxon>
        <taxon>Echeneis</taxon>
    </lineage>
</organism>
<dbReference type="GO" id="GO:0005886">
    <property type="term" value="C:plasma membrane"/>
    <property type="evidence" value="ECO:0007669"/>
    <property type="project" value="TreeGrafter"/>
</dbReference>
<dbReference type="InParanoid" id="A0A665VSM5"/>
<evidence type="ECO:0000256" key="7">
    <source>
        <dbReference type="ARBA" id="ARBA00023170"/>
    </source>
</evidence>
<feature type="chain" id="PRO_5025522091" description="Link domain-containing protein" evidence="10">
    <location>
        <begin position="21"/>
        <end position="76"/>
    </location>
</feature>
<dbReference type="PANTHER" id="PTHR10225:SF5">
    <property type="entry name" value="C-TYPE LECTIN DOMAIN-CONTAINING PROTEIN"/>
    <property type="match status" value="1"/>
</dbReference>
<evidence type="ECO:0000256" key="10">
    <source>
        <dbReference type="SAM" id="SignalP"/>
    </source>
</evidence>
<proteinExistence type="predicted"/>
<evidence type="ECO:0000256" key="8">
    <source>
        <dbReference type="ARBA" id="ARBA00023180"/>
    </source>
</evidence>
<reference evidence="12" key="1">
    <citation type="submission" date="2021-04" db="EMBL/GenBank/DDBJ databases">
        <authorList>
            <consortium name="Wellcome Sanger Institute Data Sharing"/>
        </authorList>
    </citation>
    <scope>NUCLEOTIDE SEQUENCE [LARGE SCALE GENOMIC DNA]</scope>
</reference>
<accession>A0A665VSM5</accession>
<evidence type="ECO:0000313" key="12">
    <source>
        <dbReference type="Ensembl" id="ENSENLP00000034573.1"/>
    </source>
</evidence>
<dbReference type="GO" id="GO:0004888">
    <property type="term" value="F:transmembrane signaling receptor activity"/>
    <property type="evidence" value="ECO:0007669"/>
    <property type="project" value="TreeGrafter"/>
</dbReference>
<keyword evidence="2" id="KW-0812">Transmembrane</keyword>
<reference evidence="12" key="2">
    <citation type="submission" date="2025-08" db="UniProtKB">
        <authorList>
            <consortium name="Ensembl"/>
        </authorList>
    </citation>
    <scope>IDENTIFICATION</scope>
</reference>
<protein>
    <recommendedName>
        <fullName evidence="11">Link domain-containing protein</fullName>
    </recommendedName>
</protein>
<dbReference type="InterPro" id="IPR000538">
    <property type="entry name" value="Link_dom"/>
</dbReference>
<name>A0A665VSM5_ECHNA</name>
<evidence type="ECO:0000256" key="5">
    <source>
        <dbReference type="ARBA" id="ARBA00023136"/>
    </source>
</evidence>
<evidence type="ECO:0000259" key="11">
    <source>
        <dbReference type="PROSITE" id="PS50963"/>
    </source>
</evidence>